<dbReference type="EMBL" id="JACICD010000002">
    <property type="protein sequence ID" value="MBB3770931.1"/>
    <property type="molecule type" value="Genomic_DNA"/>
</dbReference>
<dbReference type="GO" id="GO:0052874">
    <property type="term" value="F:FMN reductase (NADH) activity"/>
    <property type="evidence" value="ECO:0007669"/>
    <property type="project" value="UniProtKB-EC"/>
</dbReference>
<dbReference type="GO" id="GO:0006212">
    <property type="term" value="P:uracil catabolic process"/>
    <property type="evidence" value="ECO:0007669"/>
    <property type="project" value="UniProtKB-UniRule"/>
</dbReference>
<evidence type="ECO:0000313" key="9">
    <source>
        <dbReference type="Proteomes" id="UP000533469"/>
    </source>
</evidence>
<dbReference type="InterPro" id="IPR012349">
    <property type="entry name" value="Split_barrel_FMN-bd"/>
</dbReference>
<keyword evidence="9" id="KW-1185">Reference proteome</keyword>
<comment type="similarity">
    <text evidence="5">Belongs to the non-flavoprotein flavin reductase family. RutF subfamily.</text>
</comment>
<dbReference type="InterPro" id="IPR050268">
    <property type="entry name" value="NADH-dep_flavin_reductase"/>
</dbReference>
<comment type="caution">
    <text evidence="8">The sequence shown here is derived from an EMBL/GenBank/DDBJ whole genome shotgun (WGS) entry which is preliminary data.</text>
</comment>
<evidence type="ECO:0000256" key="3">
    <source>
        <dbReference type="ARBA" id="ARBA00023002"/>
    </source>
</evidence>
<dbReference type="GO" id="GO:0010181">
    <property type="term" value="F:FMN binding"/>
    <property type="evidence" value="ECO:0007669"/>
    <property type="project" value="InterPro"/>
</dbReference>
<keyword evidence="3 5" id="KW-0560">Oxidoreductase</keyword>
<proteinExistence type="inferred from homology"/>
<comment type="function">
    <text evidence="5">Catalyzes the reduction of FMN to FMNH2 which is used to reduce pyrimidine by RutA via the Rut pathway.</text>
</comment>
<dbReference type="AlphaFoldDB" id="A0A839Z793"/>
<evidence type="ECO:0000256" key="2">
    <source>
        <dbReference type="ARBA" id="ARBA00022643"/>
    </source>
</evidence>
<accession>A0A839Z793</accession>
<dbReference type="SMART" id="SM00903">
    <property type="entry name" value="Flavin_Reduct"/>
    <property type="match status" value="1"/>
</dbReference>
<reference evidence="8 9" key="1">
    <citation type="submission" date="2020-08" db="EMBL/GenBank/DDBJ databases">
        <title>Genomic Encyclopedia of Type Strains, Phase IV (KMG-IV): sequencing the most valuable type-strain genomes for metagenomic binning, comparative biology and taxonomic classification.</title>
        <authorList>
            <person name="Goeker M."/>
        </authorList>
    </citation>
    <scope>NUCLEOTIDE SEQUENCE [LARGE SCALE GENOMIC DNA]</scope>
    <source>
        <strain evidence="8 9">DSM 5895</strain>
    </source>
</reference>
<dbReference type="GO" id="GO:0042602">
    <property type="term" value="F:riboflavin reductase (NADPH) activity"/>
    <property type="evidence" value="ECO:0007669"/>
    <property type="project" value="UniProtKB-UniRule"/>
</dbReference>
<keyword evidence="1 5" id="KW-0285">Flavoprotein</keyword>
<dbReference type="SUPFAM" id="SSF50475">
    <property type="entry name" value="FMN-binding split barrel"/>
    <property type="match status" value="1"/>
</dbReference>
<gene>
    <name evidence="5" type="primary">rutF</name>
    <name evidence="8" type="ORF">FHS55_001526</name>
</gene>
<evidence type="ECO:0000259" key="7">
    <source>
        <dbReference type="SMART" id="SM00903"/>
    </source>
</evidence>
<dbReference type="GO" id="GO:0019740">
    <property type="term" value="P:nitrogen utilization"/>
    <property type="evidence" value="ECO:0007669"/>
    <property type="project" value="UniProtKB-UniRule"/>
</dbReference>
<name>A0A839Z793_9HYPH</name>
<dbReference type="InterPro" id="IPR002563">
    <property type="entry name" value="Flavin_Rdtase-like_dom"/>
</dbReference>
<organism evidence="8 9">
    <name type="scientific">Ancylobacter tetraedralis</name>
    <dbReference type="NCBI Taxonomy" id="217068"/>
    <lineage>
        <taxon>Bacteria</taxon>
        <taxon>Pseudomonadati</taxon>
        <taxon>Pseudomonadota</taxon>
        <taxon>Alphaproteobacteria</taxon>
        <taxon>Hyphomicrobiales</taxon>
        <taxon>Xanthobacteraceae</taxon>
        <taxon>Ancylobacter</taxon>
    </lineage>
</organism>
<feature type="compositionally biased region" description="Low complexity" evidence="6">
    <location>
        <begin position="14"/>
        <end position="24"/>
    </location>
</feature>
<evidence type="ECO:0000256" key="4">
    <source>
        <dbReference type="ARBA" id="ARBA00023027"/>
    </source>
</evidence>
<feature type="domain" description="Flavin reductase like" evidence="7">
    <location>
        <begin position="43"/>
        <end position="188"/>
    </location>
</feature>
<dbReference type="PANTHER" id="PTHR30466:SF1">
    <property type="entry name" value="FMN REDUCTASE (NADH) RUTF"/>
    <property type="match status" value="1"/>
</dbReference>
<evidence type="ECO:0000313" key="8">
    <source>
        <dbReference type="EMBL" id="MBB3770931.1"/>
    </source>
</evidence>
<evidence type="ECO:0000256" key="6">
    <source>
        <dbReference type="SAM" id="MobiDB-lite"/>
    </source>
</evidence>
<dbReference type="Gene3D" id="2.30.110.10">
    <property type="entry name" value="Electron Transport, Fmn-binding Protein, Chain A"/>
    <property type="match status" value="1"/>
</dbReference>
<comment type="catalytic activity">
    <reaction evidence="5">
        <text>FMNH2 + NAD(+) = FMN + NADH + 2 H(+)</text>
        <dbReference type="Rhea" id="RHEA:21620"/>
        <dbReference type="ChEBI" id="CHEBI:15378"/>
        <dbReference type="ChEBI" id="CHEBI:57540"/>
        <dbReference type="ChEBI" id="CHEBI:57618"/>
        <dbReference type="ChEBI" id="CHEBI:57945"/>
        <dbReference type="ChEBI" id="CHEBI:58210"/>
        <dbReference type="EC" id="1.5.1.42"/>
    </reaction>
</comment>
<dbReference type="Proteomes" id="UP000533469">
    <property type="component" value="Unassembled WGS sequence"/>
</dbReference>
<feature type="region of interest" description="Disordered" evidence="6">
    <location>
        <begin position="1"/>
        <end position="24"/>
    </location>
</feature>
<evidence type="ECO:0000256" key="1">
    <source>
        <dbReference type="ARBA" id="ARBA00022630"/>
    </source>
</evidence>
<evidence type="ECO:0000256" key="5">
    <source>
        <dbReference type="HAMAP-Rule" id="MF_00833"/>
    </source>
</evidence>
<dbReference type="InterPro" id="IPR019917">
    <property type="entry name" value="RutF"/>
</dbReference>
<dbReference type="PANTHER" id="PTHR30466">
    <property type="entry name" value="FLAVIN REDUCTASE"/>
    <property type="match status" value="1"/>
</dbReference>
<dbReference type="EC" id="1.5.1.42" evidence="5"/>
<sequence>MATCNPHPHPAPRTTPAGLAPTGTAAATGAMAPVARQDYRDAMARLGAAVNIVTTDGPGGRHGFTASAVCSVTDSPPTLLVCLNKGSSAAATFHANGVLCVNTLAPEHEELSRLFGGGTPPAERFTAGHWRRAATGAPMLVGAPAAFDCRITRTVEVGTHDVLFCEVVNLASDGGRGGLIYFGRRYHAVGSGGEE</sequence>
<protein>
    <recommendedName>
        <fullName evidence="5">FMN reductase (NADH) RutF</fullName>
        <ecNumber evidence="5">1.5.1.42</ecNumber>
    </recommendedName>
    <alternativeName>
        <fullName evidence="5">FMN reductase</fullName>
    </alternativeName>
    <alternativeName>
        <fullName evidence="5">NADH-flavin reductase RutF</fullName>
    </alternativeName>
    <alternativeName>
        <fullName evidence="5">NADH:flavin oxidoreductase</fullName>
    </alternativeName>
</protein>
<dbReference type="HAMAP" id="MF_00833">
    <property type="entry name" value="RutF"/>
    <property type="match status" value="1"/>
</dbReference>
<dbReference type="Pfam" id="PF01613">
    <property type="entry name" value="Flavin_Reduct"/>
    <property type="match status" value="1"/>
</dbReference>
<keyword evidence="2 5" id="KW-0288">FMN</keyword>
<keyword evidence="4 5" id="KW-0520">NAD</keyword>